<keyword evidence="11" id="KW-1185">Reference proteome</keyword>
<comment type="caution">
    <text evidence="10">The sequence shown here is derived from an EMBL/GenBank/DDBJ whole genome shotgun (WGS) entry which is preliminary data.</text>
</comment>
<dbReference type="GO" id="GO:0004497">
    <property type="term" value="F:monooxygenase activity"/>
    <property type="evidence" value="ECO:0007669"/>
    <property type="project" value="UniProtKB-KW"/>
</dbReference>
<dbReference type="EMBL" id="JAPQKT010000007">
    <property type="protein sequence ID" value="KAJ5224612.1"/>
    <property type="molecule type" value="Genomic_DNA"/>
</dbReference>
<dbReference type="Pfam" id="PF00067">
    <property type="entry name" value="p450"/>
    <property type="match status" value="1"/>
</dbReference>
<proteinExistence type="inferred from homology"/>
<evidence type="ECO:0000256" key="5">
    <source>
        <dbReference type="ARBA" id="ARBA00023002"/>
    </source>
</evidence>
<keyword evidence="9" id="KW-0812">Transmembrane</keyword>
<comment type="cofactor">
    <cofactor evidence="1">
        <name>heme</name>
        <dbReference type="ChEBI" id="CHEBI:30413"/>
    </cofactor>
</comment>
<dbReference type="SUPFAM" id="SSF48264">
    <property type="entry name" value="Cytochrome P450"/>
    <property type="match status" value="1"/>
</dbReference>
<keyword evidence="7" id="KW-0503">Monooxygenase</keyword>
<name>A0A9W9TJ01_PENCI</name>
<keyword evidence="6" id="KW-0408">Iron</keyword>
<keyword evidence="9" id="KW-1133">Transmembrane helix</keyword>
<dbReference type="GO" id="GO:0016705">
    <property type="term" value="F:oxidoreductase activity, acting on paired donors, with incorporation or reduction of molecular oxygen"/>
    <property type="evidence" value="ECO:0007669"/>
    <property type="project" value="InterPro"/>
</dbReference>
<dbReference type="GO" id="GO:0005506">
    <property type="term" value="F:iron ion binding"/>
    <property type="evidence" value="ECO:0007669"/>
    <property type="project" value="InterPro"/>
</dbReference>
<sequence>MIEFLLNLTLLQEGIIAVISITLFLVLANRLTTWEYIVPKEVQWIERPQERFGYLRAKARSFFVMKKNIMQAYLECNKKGRAAALAIAFGRPQIILPPKYIRWIIDQPESVLSIDPIHNEFHAFVQDGLVGDHSVQEVLRKELTQYLGRMTADINDEIVDALDVVWGNSPEWKMIPLKDSTRTIIARITNRLFVGKEICLNEDYIRNAVGLGMAVMPETVFQDLVPRPLKGPLSIVVKWINRFSMAGYNRHLQPIVRERIQAVRQMEMADKKVDDNPEEKSSYLPNDFLTWIVTRAVRRDESPADIEQHVIARLGMANLASIETTTNTMSKCLADITTLGKTQGYWELVIAEAQKVLHDCQNRPVKKDIEKLVHIENALKESLRLAVVFPGLIRQVTCPTGVTLDDGLHLPCGARISVAAYAIHRDDDIWPDATTYNPARHESSEAPADQTTAKAPSPRLPMTHELKLLFAHMFTKYEIQVIPPQPSNAGRFTELTLRGPQEHLLVRRRS</sequence>
<evidence type="ECO:0000256" key="4">
    <source>
        <dbReference type="ARBA" id="ARBA00022723"/>
    </source>
</evidence>
<dbReference type="AlphaFoldDB" id="A0A9W9TJ01"/>
<reference evidence="10" key="2">
    <citation type="journal article" date="2023" name="IMA Fungus">
        <title>Comparative genomic study of the Penicillium genus elucidates a diverse pangenome and 15 lateral gene transfer events.</title>
        <authorList>
            <person name="Petersen C."/>
            <person name="Sorensen T."/>
            <person name="Nielsen M.R."/>
            <person name="Sondergaard T.E."/>
            <person name="Sorensen J.L."/>
            <person name="Fitzpatrick D.A."/>
            <person name="Frisvad J.C."/>
            <person name="Nielsen K.L."/>
        </authorList>
    </citation>
    <scope>NUCLEOTIDE SEQUENCE</scope>
    <source>
        <strain evidence="10">IBT 23319</strain>
    </source>
</reference>
<evidence type="ECO:0000256" key="7">
    <source>
        <dbReference type="ARBA" id="ARBA00023033"/>
    </source>
</evidence>
<keyword evidence="9" id="KW-0472">Membrane</keyword>
<keyword evidence="3" id="KW-0349">Heme</keyword>
<organism evidence="10 11">
    <name type="scientific">Penicillium citrinum</name>
    <dbReference type="NCBI Taxonomy" id="5077"/>
    <lineage>
        <taxon>Eukaryota</taxon>
        <taxon>Fungi</taxon>
        <taxon>Dikarya</taxon>
        <taxon>Ascomycota</taxon>
        <taxon>Pezizomycotina</taxon>
        <taxon>Eurotiomycetes</taxon>
        <taxon>Eurotiomycetidae</taxon>
        <taxon>Eurotiales</taxon>
        <taxon>Aspergillaceae</taxon>
        <taxon>Penicillium</taxon>
    </lineage>
</organism>
<dbReference type="OrthoDB" id="1844152at2759"/>
<reference evidence="10" key="1">
    <citation type="submission" date="2022-11" db="EMBL/GenBank/DDBJ databases">
        <authorList>
            <person name="Petersen C."/>
        </authorList>
    </citation>
    <scope>NUCLEOTIDE SEQUENCE</scope>
    <source>
        <strain evidence="10">IBT 23319</strain>
    </source>
</reference>
<comment type="similarity">
    <text evidence="2">Belongs to the cytochrome P450 family.</text>
</comment>
<feature type="region of interest" description="Disordered" evidence="8">
    <location>
        <begin position="433"/>
        <end position="458"/>
    </location>
</feature>
<dbReference type="RefSeq" id="XP_056498584.1">
    <property type="nucleotide sequence ID" value="XM_056647033.1"/>
</dbReference>
<evidence type="ECO:0000256" key="1">
    <source>
        <dbReference type="ARBA" id="ARBA00001971"/>
    </source>
</evidence>
<dbReference type="GO" id="GO:0043386">
    <property type="term" value="P:mycotoxin biosynthetic process"/>
    <property type="evidence" value="ECO:0007669"/>
    <property type="project" value="UniProtKB-ARBA"/>
</dbReference>
<protein>
    <submittedName>
        <fullName evidence="10">Cytochrome P450</fullName>
    </submittedName>
</protein>
<dbReference type="InterPro" id="IPR001128">
    <property type="entry name" value="Cyt_P450"/>
</dbReference>
<evidence type="ECO:0000313" key="10">
    <source>
        <dbReference type="EMBL" id="KAJ5224612.1"/>
    </source>
</evidence>
<evidence type="ECO:0000313" key="11">
    <source>
        <dbReference type="Proteomes" id="UP001147733"/>
    </source>
</evidence>
<accession>A0A9W9TJ01</accession>
<dbReference type="PANTHER" id="PTHR46206:SF1">
    <property type="entry name" value="P450, PUTATIVE (EUROFUNG)-RELATED"/>
    <property type="match status" value="1"/>
</dbReference>
<keyword evidence="4" id="KW-0479">Metal-binding</keyword>
<dbReference type="Gene3D" id="1.10.630.10">
    <property type="entry name" value="Cytochrome P450"/>
    <property type="match status" value="1"/>
</dbReference>
<evidence type="ECO:0000256" key="2">
    <source>
        <dbReference type="ARBA" id="ARBA00010617"/>
    </source>
</evidence>
<dbReference type="CDD" id="cd11041">
    <property type="entry name" value="CYP503A1-like"/>
    <property type="match status" value="1"/>
</dbReference>
<dbReference type="GeneID" id="81386200"/>
<dbReference type="GO" id="GO:0020037">
    <property type="term" value="F:heme binding"/>
    <property type="evidence" value="ECO:0007669"/>
    <property type="project" value="InterPro"/>
</dbReference>
<gene>
    <name evidence="10" type="ORF">N7469_008115</name>
</gene>
<dbReference type="InterPro" id="IPR036396">
    <property type="entry name" value="Cyt_P450_sf"/>
</dbReference>
<dbReference type="PANTHER" id="PTHR46206">
    <property type="entry name" value="CYTOCHROME P450"/>
    <property type="match status" value="1"/>
</dbReference>
<evidence type="ECO:0000256" key="3">
    <source>
        <dbReference type="ARBA" id="ARBA00022617"/>
    </source>
</evidence>
<evidence type="ECO:0000256" key="8">
    <source>
        <dbReference type="SAM" id="MobiDB-lite"/>
    </source>
</evidence>
<keyword evidence="5" id="KW-0560">Oxidoreductase</keyword>
<dbReference type="Proteomes" id="UP001147733">
    <property type="component" value="Unassembled WGS sequence"/>
</dbReference>
<evidence type="ECO:0000256" key="9">
    <source>
        <dbReference type="SAM" id="Phobius"/>
    </source>
</evidence>
<evidence type="ECO:0000256" key="6">
    <source>
        <dbReference type="ARBA" id="ARBA00023004"/>
    </source>
</evidence>
<feature type="transmembrane region" description="Helical" evidence="9">
    <location>
        <begin position="6"/>
        <end position="27"/>
    </location>
</feature>